<proteinExistence type="predicted"/>
<feature type="compositionally biased region" description="Acidic residues" evidence="1">
    <location>
        <begin position="1114"/>
        <end position="1135"/>
    </location>
</feature>
<dbReference type="PANTHER" id="PTHR30441">
    <property type="entry name" value="DUF748 DOMAIN-CONTAINING PROTEIN"/>
    <property type="match status" value="1"/>
</dbReference>
<gene>
    <name evidence="2" type="ORF">GCM10023151_04340</name>
</gene>
<evidence type="ECO:0000313" key="2">
    <source>
        <dbReference type="EMBL" id="GAA4356428.1"/>
    </source>
</evidence>
<dbReference type="Proteomes" id="UP001501011">
    <property type="component" value="Unassembled WGS sequence"/>
</dbReference>
<feature type="compositionally biased region" description="Basic and acidic residues" evidence="1">
    <location>
        <begin position="1096"/>
        <end position="1108"/>
    </location>
</feature>
<evidence type="ECO:0000256" key="1">
    <source>
        <dbReference type="SAM" id="MobiDB-lite"/>
    </source>
</evidence>
<feature type="region of interest" description="Disordered" evidence="1">
    <location>
        <begin position="1096"/>
        <end position="1135"/>
    </location>
</feature>
<organism evidence="2 3">
    <name type="scientific">Kangiella marina</name>
    <dbReference type="NCBI Taxonomy" id="1079178"/>
    <lineage>
        <taxon>Bacteria</taxon>
        <taxon>Pseudomonadati</taxon>
        <taxon>Pseudomonadota</taxon>
        <taxon>Gammaproteobacteria</taxon>
        <taxon>Kangiellales</taxon>
        <taxon>Kangiellaceae</taxon>
        <taxon>Kangiella</taxon>
    </lineage>
</organism>
<accession>A0ABP8ID31</accession>
<reference evidence="3" key="1">
    <citation type="journal article" date="2019" name="Int. J. Syst. Evol. Microbiol.">
        <title>The Global Catalogue of Microorganisms (GCM) 10K type strain sequencing project: providing services to taxonomists for standard genome sequencing and annotation.</title>
        <authorList>
            <consortium name="The Broad Institute Genomics Platform"/>
            <consortium name="The Broad Institute Genome Sequencing Center for Infectious Disease"/>
            <person name="Wu L."/>
            <person name="Ma J."/>
        </authorList>
    </citation>
    <scope>NUCLEOTIDE SEQUENCE [LARGE SCALE GENOMIC DNA]</scope>
    <source>
        <strain evidence="3">JCM 17728</strain>
    </source>
</reference>
<dbReference type="PANTHER" id="PTHR30441:SF8">
    <property type="entry name" value="DUF748 DOMAIN-CONTAINING PROTEIN"/>
    <property type="match status" value="1"/>
</dbReference>
<protein>
    <recommendedName>
        <fullName evidence="4">AsmA domain-containing protein</fullName>
    </recommendedName>
</protein>
<dbReference type="InterPro" id="IPR052894">
    <property type="entry name" value="AsmA-related"/>
</dbReference>
<keyword evidence="3" id="KW-1185">Reference proteome</keyword>
<evidence type="ECO:0008006" key="4">
    <source>
        <dbReference type="Google" id="ProtNLM"/>
    </source>
</evidence>
<sequence>MLLFLAVSVFVYIINSESYLEDYLSEHLGVEATVGELDVSLLSGTVKISSSVIGPKDDPFIQFDSLEGELDYSHLWSSQLTVELLKLTNAKVRYPFEFNFKQSEENTEDTSLPFDFIDVAAIDIHNLNFEYRGDVSLVAEGGDVKVRNLPVAEDGFLLFGDLQRLVKASETTLEANLKTLRSEKTTLNNLSLNAHIEQQRLIIDEINSGQSSININLLEHSKAAAATGESQGNSTSNIPSVEVAELDLPFNDIVIEKIHLGKTDLAIQDQQEFSVKAIEAEFSELLLVQDKKALWLDWPSFYEAQNSQFQLSSEAMKSDVIDFESLSLKGNLKAGDFLIPSFSLNQPVLKLAPKAENDSSASADLSGLLLPFKTVTLVGGEITQGKISLAYGDDKHEVSQLNLELKQLPLVMNQKPVFLLDKVNVGEQQASVVLSDANYQGSLGTISKMSSTVSLKNSEVNVEELKISQPNINYQLVAVKKESDTSSSDAEITLPVDTIHLGQLTLDGAQFTLESSGQTYAGQGLKLTGRDIPLYSDATWVVAEPKSWQKQAESALSADSLELPQGSLSGVSVDAVYQNNQLTINKFTLAGSDLSIDAEADDNNPSAPSNEALPLDYVQLNNIDLKRLNIKYQNQDLRYQLSGANLSLSSFPLVREGELVSDPVSYSGSETNRVAINVGELVLPEGRIRGFETRGTLRNKDLMLDYFRTNSADLKFLLSDQGGETNNTPSEAETPTANKFALRTFKIGDLKLQGINAELSRGEGESAQTYSVKNGYLGATEIMLAKNHQTIDQWYHSQLENAFTLIALKVEQVQQEQNIIHNITATAVQDNQIVTVQPLRMMVNEAPLSARWIIDLSQQPYQSTYISDFNDLSLDKLVVPADEKGVSMSGNLKGDIDIAFLGLQPDVIRDSLQGKVLITNQTPLTLHRLNVNKVLRSFLDSQSFGLLDFGGFLLAGPLGLLASQGVSLQDTLGQLGADEGDTHITHFNLDMDIENGVLTTKDVAAATLKYRFAFNGQIDLAQQEFKDFEFDIINEKGCSEYGQTLNGSLISPEIETFTAAFDAVTGSVVGLFKQGVGLITGGACSAVYEGVVPHPEDGAEIIPKEQQRTIDPNAPEEEQDTESAETTEAEEADSN</sequence>
<name>A0ABP8ID31_9GAMM</name>
<comment type="caution">
    <text evidence="2">The sequence shown here is derived from an EMBL/GenBank/DDBJ whole genome shotgun (WGS) entry which is preliminary data.</text>
</comment>
<evidence type="ECO:0000313" key="3">
    <source>
        <dbReference type="Proteomes" id="UP001501011"/>
    </source>
</evidence>
<dbReference type="EMBL" id="BAABFV010000001">
    <property type="protein sequence ID" value="GAA4356428.1"/>
    <property type="molecule type" value="Genomic_DNA"/>
</dbReference>